<name>A0A7Z1MMJ8_9VIBR</name>
<accession>A0A7Z1MMJ8</accession>
<protein>
    <submittedName>
        <fullName evidence="1">Uncharacterized protein</fullName>
    </submittedName>
</protein>
<reference evidence="1" key="1">
    <citation type="submission" date="2016-07" db="EMBL/GenBank/DDBJ databases">
        <authorList>
            <person name="Kauffman K."/>
            <person name="Arevalo P."/>
            <person name="Polz M.F."/>
        </authorList>
    </citation>
    <scope>NUCLEOTIDE SEQUENCE</scope>
    <source>
        <strain evidence="1">10N.222.46.E12</strain>
    </source>
</reference>
<dbReference type="AlphaFoldDB" id="A0A7Z1MMJ8"/>
<sequence>MKFVLETVLPLDHPKGQGCTRRIAPSKLTQIDKDSTNKKATLGRFVLNRFRSFIKESIQRL</sequence>
<proteinExistence type="predicted"/>
<reference evidence="1" key="2">
    <citation type="journal article" date="2018" name="Nature">
        <title>A major lineage of non-tailed dsDNA viruses as unrecognized killers of marine bacteria.</title>
        <authorList>
            <person name="Kauffman K.M."/>
            <person name="Hussain F.A."/>
            <person name="Yang J."/>
            <person name="Arevalo P."/>
            <person name="Brown J.M."/>
            <person name="Chang W.K."/>
            <person name="VanInsberghe D."/>
            <person name="Elsherbini J."/>
            <person name="Sharma R.S."/>
            <person name="Cutler M.B."/>
            <person name="Kelly L."/>
            <person name="Polz M.F."/>
        </authorList>
    </citation>
    <scope>NUCLEOTIDE SEQUENCE</scope>
    <source>
        <strain evidence="1">10N.222.46.E12</strain>
    </source>
</reference>
<dbReference type="EMBL" id="MDBS01000002">
    <property type="protein sequence ID" value="PMP33058.1"/>
    <property type="molecule type" value="Genomic_DNA"/>
</dbReference>
<evidence type="ECO:0000313" key="1">
    <source>
        <dbReference type="EMBL" id="PMP33058.1"/>
    </source>
</evidence>
<organism evidence="1">
    <name type="scientific">Vibrio cyclitrophicus</name>
    <dbReference type="NCBI Taxonomy" id="47951"/>
    <lineage>
        <taxon>Bacteria</taxon>
        <taxon>Pseudomonadati</taxon>
        <taxon>Pseudomonadota</taxon>
        <taxon>Gammaproteobacteria</taxon>
        <taxon>Vibrionales</taxon>
        <taxon>Vibrionaceae</taxon>
        <taxon>Vibrio</taxon>
    </lineage>
</organism>
<comment type="caution">
    <text evidence="1">The sequence shown here is derived from an EMBL/GenBank/DDBJ whole genome shotgun (WGS) entry which is preliminary data.</text>
</comment>
<gene>
    <name evidence="1" type="ORF">BCS90_00180</name>
</gene>